<dbReference type="Proteomes" id="UP000683000">
    <property type="component" value="Unassembled WGS sequence"/>
</dbReference>
<comment type="caution">
    <text evidence="1">The sequence shown here is derived from an EMBL/GenBank/DDBJ whole genome shotgun (WGS) entry which is preliminary data.</text>
</comment>
<gene>
    <name evidence="1" type="ORF">JVT61DRAFT_3781</name>
</gene>
<dbReference type="AlphaFoldDB" id="A0A8I2YLY1"/>
<organism evidence="1 2">
    <name type="scientific">Boletus reticuloceps</name>
    <dbReference type="NCBI Taxonomy" id="495285"/>
    <lineage>
        <taxon>Eukaryota</taxon>
        <taxon>Fungi</taxon>
        <taxon>Dikarya</taxon>
        <taxon>Basidiomycota</taxon>
        <taxon>Agaricomycotina</taxon>
        <taxon>Agaricomycetes</taxon>
        <taxon>Agaricomycetidae</taxon>
        <taxon>Boletales</taxon>
        <taxon>Boletineae</taxon>
        <taxon>Boletaceae</taxon>
        <taxon>Boletoideae</taxon>
        <taxon>Boletus</taxon>
    </lineage>
</organism>
<dbReference type="OrthoDB" id="41492at2759"/>
<sequence length="68" mass="7464">MHKVDSELIHWAWKVMMDSQDACAIEARELITAGKAMDPNANLIKLGKLVKEGDGGKFVPVEVTILSL</sequence>
<dbReference type="Gene3D" id="3.40.50.720">
    <property type="entry name" value="NAD(P)-binding Rossmann-like Domain"/>
    <property type="match status" value="1"/>
</dbReference>
<accession>A0A8I2YLY1</accession>
<keyword evidence="2" id="KW-1185">Reference proteome</keyword>
<name>A0A8I2YLY1_9AGAM</name>
<evidence type="ECO:0000313" key="2">
    <source>
        <dbReference type="Proteomes" id="UP000683000"/>
    </source>
</evidence>
<evidence type="ECO:0000313" key="1">
    <source>
        <dbReference type="EMBL" id="KAG6375004.1"/>
    </source>
</evidence>
<dbReference type="EMBL" id="JAGFBS010000016">
    <property type="protein sequence ID" value="KAG6375004.1"/>
    <property type="molecule type" value="Genomic_DNA"/>
</dbReference>
<reference evidence="1" key="1">
    <citation type="submission" date="2021-03" db="EMBL/GenBank/DDBJ databases">
        <title>Evolutionary innovations through gain and loss of genes in the ectomycorrhizal Boletales.</title>
        <authorList>
            <person name="Wu G."/>
            <person name="Miyauchi S."/>
            <person name="Morin E."/>
            <person name="Yang Z.-L."/>
            <person name="Xu J."/>
            <person name="Martin F.M."/>
        </authorList>
    </citation>
    <scope>NUCLEOTIDE SEQUENCE</scope>
    <source>
        <strain evidence="1">BR01</strain>
    </source>
</reference>
<proteinExistence type="predicted"/>
<protein>
    <submittedName>
        <fullName evidence="1">Uncharacterized protein</fullName>
    </submittedName>
</protein>